<gene>
    <name evidence="1" type="ORF">GCM10009765_22170</name>
</gene>
<evidence type="ECO:0000313" key="2">
    <source>
        <dbReference type="Proteomes" id="UP001500618"/>
    </source>
</evidence>
<sequence length="108" mass="12022">MMKEEPVIIRTWSARATAAGASDYCDYFAHTLLPELRKLAGFAGATLLSRDVDGEVELTAHTRWETEDAIHAFAGDDITISIVETQARAFLLHFDPTASRRTVLIETR</sequence>
<comment type="caution">
    <text evidence="1">The sequence shown here is derived from an EMBL/GenBank/DDBJ whole genome shotgun (WGS) entry which is preliminary data.</text>
</comment>
<dbReference type="SUPFAM" id="SSF54909">
    <property type="entry name" value="Dimeric alpha+beta barrel"/>
    <property type="match status" value="1"/>
</dbReference>
<keyword evidence="2" id="KW-1185">Reference proteome</keyword>
<proteinExistence type="predicted"/>
<evidence type="ECO:0000313" key="1">
    <source>
        <dbReference type="EMBL" id="GAA1672362.1"/>
    </source>
</evidence>
<dbReference type="EMBL" id="BAAANY010000008">
    <property type="protein sequence ID" value="GAA1672362.1"/>
    <property type="molecule type" value="Genomic_DNA"/>
</dbReference>
<dbReference type="InterPro" id="IPR011008">
    <property type="entry name" value="Dimeric_a/b-barrel"/>
</dbReference>
<organism evidence="1 2">
    <name type="scientific">Fodinicola feengrottensis</name>
    <dbReference type="NCBI Taxonomy" id="435914"/>
    <lineage>
        <taxon>Bacteria</taxon>
        <taxon>Bacillati</taxon>
        <taxon>Actinomycetota</taxon>
        <taxon>Actinomycetes</taxon>
        <taxon>Mycobacteriales</taxon>
        <taxon>Fodinicola</taxon>
    </lineage>
</organism>
<name>A0ABP4SFY9_9ACTN</name>
<reference evidence="2" key="1">
    <citation type="journal article" date="2019" name="Int. J. Syst. Evol. Microbiol.">
        <title>The Global Catalogue of Microorganisms (GCM) 10K type strain sequencing project: providing services to taxonomists for standard genome sequencing and annotation.</title>
        <authorList>
            <consortium name="The Broad Institute Genomics Platform"/>
            <consortium name="The Broad Institute Genome Sequencing Center for Infectious Disease"/>
            <person name="Wu L."/>
            <person name="Ma J."/>
        </authorList>
    </citation>
    <scope>NUCLEOTIDE SEQUENCE [LARGE SCALE GENOMIC DNA]</scope>
    <source>
        <strain evidence="2">JCM 14718</strain>
    </source>
</reference>
<evidence type="ECO:0008006" key="3">
    <source>
        <dbReference type="Google" id="ProtNLM"/>
    </source>
</evidence>
<dbReference type="RefSeq" id="WP_163572265.1">
    <property type="nucleotide sequence ID" value="NZ_BAAANY010000008.1"/>
</dbReference>
<accession>A0ABP4SFY9</accession>
<protein>
    <recommendedName>
        <fullName evidence="3">ABM domain-containing protein</fullName>
    </recommendedName>
</protein>
<dbReference type="Proteomes" id="UP001500618">
    <property type="component" value="Unassembled WGS sequence"/>
</dbReference>